<keyword evidence="1" id="KW-1133">Transmembrane helix</keyword>
<accession>A0A8S5QIY1</accession>
<dbReference type="EMBL" id="BK015666">
    <property type="protein sequence ID" value="DAE18954.1"/>
    <property type="molecule type" value="Genomic_DNA"/>
</dbReference>
<keyword evidence="1" id="KW-0472">Membrane</keyword>
<name>A0A8S5QIY1_9CAUD</name>
<feature type="transmembrane region" description="Helical" evidence="1">
    <location>
        <begin position="23"/>
        <end position="41"/>
    </location>
</feature>
<organism evidence="2">
    <name type="scientific">Siphoviridae sp. ctiOl67</name>
    <dbReference type="NCBI Taxonomy" id="2825622"/>
    <lineage>
        <taxon>Viruses</taxon>
        <taxon>Duplodnaviria</taxon>
        <taxon>Heunggongvirae</taxon>
        <taxon>Uroviricota</taxon>
        <taxon>Caudoviricetes</taxon>
    </lineage>
</organism>
<evidence type="ECO:0000256" key="1">
    <source>
        <dbReference type="SAM" id="Phobius"/>
    </source>
</evidence>
<keyword evidence="1" id="KW-0812">Transmembrane</keyword>
<sequence length="64" mass="7639">MYFSSIPATIKDFLKHIPYKGDIFISIYLSCLLSIINIFVFSKEELTKLKSHCYPRYVTYEDMY</sequence>
<reference evidence="2" key="1">
    <citation type="journal article" date="2021" name="Proc. Natl. Acad. Sci. U.S.A.">
        <title>A Catalog of Tens of Thousands of Viruses from Human Metagenomes Reveals Hidden Associations with Chronic Diseases.</title>
        <authorList>
            <person name="Tisza M.J."/>
            <person name="Buck C.B."/>
        </authorList>
    </citation>
    <scope>NUCLEOTIDE SEQUENCE</scope>
    <source>
        <strain evidence="2">CtiOl67</strain>
    </source>
</reference>
<protein>
    <submittedName>
        <fullName evidence="2">Uncharacterized protein</fullName>
    </submittedName>
</protein>
<evidence type="ECO:0000313" key="2">
    <source>
        <dbReference type="EMBL" id="DAE18954.1"/>
    </source>
</evidence>
<proteinExistence type="predicted"/>